<evidence type="ECO:0000259" key="4">
    <source>
        <dbReference type="PROSITE" id="PS50871"/>
    </source>
</evidence>
<name>A0A8S3RZK1_MYTED</name>
<dbReference type="InterPro" id="IPR001073">
    <property type="entry name" value="C1q_dom"/>
</dbReference>
<reference evidence="5" key="1">
    <citation type="submission" date="2021-03" db="EMBL/GenBank/DDBJ databases">
        <authorList>
            <person name="Bekaert M."/>
        </authorList>
    </citation>
    <scope>NUCLEOTIDE SEQUENCE</scope>
</reference>
<organism evidence="5 6">
    <name type="scientific">Mytilus edulis</name>
    <name type="common">Blue mussel</name>
    <dbReference type="NCBI Taxonomy" id="6550"/>
    <lineage>
        <taxon>Eukaryota</taxon>
        <taxon>Metazoa</taxon>
        <taxon>Spiralia</taxon>
        <taxon>Lophotrochozoa</taxon>
        <taxon>Mollusca</taxon>
        <taxon>Bivalvia</taxon>
        <taxon>Autobranchia</taxon>
        <taxon>Pteriomorphia</taxon>
        <taxon>Mytilida</taxon>
        <taxon>Mytiloidea</taxon>
        <taxon>Mytilidae</taxon>
        <taxon>Mytilinae</taxon>
        <taxon>Mytilus</taxon>
    </lineage>
</organism>
<dbReference type="PROSITE" id="PS50871">
    <property type="entry name" value="C1Q"/>
    <property type="match status" value="1"/>
</dbReference>
<sequence length="189" mass="20926">MVSVGAILVSDDIYFLVNTMISVQFYLLIVVAVINADVCEVSKTSSCCRESQDKNQDEFVAFTAITTNANAMTNDPIKYDNIVTNVGKAYSSTSGIFRAPINGLYSFSFSLMGFHTDTVYVNLYRNGQQVIRLYTRGGGLHEVTSHTIYLKLEKGHEVWVQGTAGKKLWASEPYNQFSGALVRTGDFTD</sequence>
<evidence type="ECO:0000313" key="6">
    <source>
        <dbReference type="Proteomes" id="UP000683360"/>
    </source>
</evidence>
<dbReference type="PRINTS" id="PR00007">
    <property type="entry name" value="COMPLEMNTC1Q"/>
</dbReference>
<dbReference type="PANTHER" id="PTHR15427:SF33">
    <property type="entry name" value="COLLAGEN IV NC1 DOMAIN-CONTAINING PROTEIN"/>
    <property type="match status" value="1"/>
</dbReference>
<keyword evidence="2" id="KW-0964">Secreted</keyword>
<dbReference type="OrthoDB" id="6084274at2759"/>
<protein>
    <submittedName>
        <fullName evidence="5">C1QL</fullName>
    </submittedName>
</protein>
<dbReference type="SUPFAM" id="SSF49842">
    <property type="entry name" value="TNF-like"/>
    <property type="match status" value="1"/>
</dbReference>
<dbReference type="InterPro" id="IPR050392">
    <property type="entry name" value="Collagen/C1q_domain"/>
</dbReference>
<dbReference type="Proteomes" id="UP000683360">
    <property type="component" value="Unassembled WGS sequence"/>
</dbReference>
<dbReference type="SMART" id="SM00110">
    <property type="entry name" value="C1Q"/>
    <property type="match status" value="1"/>
</dbReference>
<feature type="domain" description="C1q" evidence="4">
    <location>
        <begin position="55"/>
        <end position="189"/>
    </location>
</feature>
<keyword evidence="3" id="KW-0472">Membrane</keyword>
<proteinExistence type="predicted"/>
<dbReference type="InterPro" id="IPR008983">
    <property type="entry name" value="Tumour_necrosis_fac-like_dom"/>
</dbReference>
<dbReference type="AlphaFoldDB" id="A0A8S3RZK1"/>
<evidence type="ECO:0000256" key="2">
    <source>
        <dbReference type="ARBA" id="ARBA00022525"/>
    </source>
</evidence>
<accession>A0A8S3RZK1</accession>
<dbReference type="GO" id="GO:0005581">
    <property type="term" value="C:collagen trimer"/>
    <property type="evidence" value="ECO:0007669"/>
    <property type="project" value="UniProtKB-KW"/>
</dbReference>
<gene>
    <name evidence="5" type="ORF">MEDL_26231</name>
</gene>
<dbReference type="EMBL" id="CAJPWZ010001293">
    <property type="protein sequence ID" value="CAG2212271.1"/>
    <property type="molecule type" value="Genomic_DNA"/>
</dbReference>
<feature type="transmembrane region" description="Helical" evidence="3">
    <location>
        <begin position="13"/>
        <end position="34"/>
    </location>
</feature>
<keyword evidence="6" id="KW-1185">Reference proteome</keyword>
<dbReference type="Pfam" id="PF00386">
    <property type="entry name" value="C1q"/>
    <property type="match status" value="1"/>
</dbReference>
<evidence type="ECO:0000256" key="1">
    <source>
        <dbReference type="ARBA" id="ARBA00004613"/>
    </source>
</evidence>
<comment type="subcellular location">
    <subcellularLocation>
        <location evidence="1">Secreted</location>
    </subcellularLocation>
</comment>
<evidence type="ECO:0000313" key="5">
    <source>
        <dbReference type="EMBL" id="CAG2212271.1"/>
    </source>
</evidence>
<dbReference type="Gene3D" id="2.60.120.40">
    <property type="match status" value="1"/>
</dbReference>
<evidence type="ECO:0000256" key="3">
    <source>
        <dbReference type="SAM" id="Phobius"/>
    </source>
</evidence>
<dbReference type="PANTHER" id="PTHR15427">
    <property type="entry name" value="EMILIN ELASTIN MICROFIBRIL INTERFACE-LOCATED PROTEIN ELASTIN MICROFIBRIL INTERFACER"/>
    <property type="match status" value="1"/>
</dbReference>
<keyword evidence="3" id="KW-1133">Transmembrane helix</keyword>
<keyword evidence="3" id="KW-0812">Transmembrane</keyword>
<comment type="caution">
    <text evidence="5">The sequence shown here is derived from an EMBL/GenBank/DDBJ whole genome shotgun (WGS) entry which is preliminary data.</text>
</comment>